<evidence type="ECO:0000256" key="1">
    <source>
        <dbReference type="SAM" id="MobiDB-lite"/>
    </source>
</evidence>
<evidence type="ECO:0000313" key="5">
    <source>
        <dbReference type="Proteomes" id="UP000722989"/>
    </source>
</evidence>
<feature type="transmembrane region" description="Helical" evidence="2">
    <location>
        <begin position="131"/>
        <end position="152"/>
    </location>
</feature>
<dbReference type="Proteomes" id="UP000722989">
    <property type="component" value="Unassembled WGS sequence"/>
</dbReference>
<keyword evidence="2" id="KW-0812">Transmembrane</keyword>
<feature type="transmembrane region" description="Helical" evidence="2">
    <location>
        <begin position="257"/>
        <end position="276"/>
    </location>
</feature>
<feature type="region of interest" description="Disordered" evidence="1">
    <location>
        <begin position="511"/>
        <end position="540"/>
    </location>
</feature>
<feature type="transmembrane region" description="Helical" evidence="2">
    <location>
        <begin position="228"/>
        <end position="250"/>
    </location>
</feature>
<feature type="transmembrane region" description="Helical" evidence="2">
    <location>
        <begin position="382"/>
        <end position="403"/>
    </location>
</feature>
<name>A0ABX0XSE0_9ACTN</name>
<dbReference type="Pfam" id="PF09913">
    <property type="entry name" value="DUF2142"/>
    <property type="match status" value="1"/>
</dbReference>
<protein>
    <submittedName>
        <fullName evidence="4">DUF2142 domain-containing protein</fullName>
    </submittedName>
</protein>
<feature type="transmembrane region" description="Helical" evidence="2">
    <location>
        <begin position="324"/>
        <end position="343"/>
    </location>
</feature>
<evidence type="ECO:0000256" key="2">
    <source>
        <dbReference type="SAM" id="Phobius"/>
    </source>
</evidence>
<organism evidence="4 5">
    <name type="scientific">Planosporangium thailandense</name>
    <dbReference type="NCBI Taxonomy" id="765197"/>
    <lineage>
        <taxon>Bacteria</taxon>
        <taxon>Bacillati</taxon>
        <taxon>Actinomycetota</taxon>
        <taxon>Actinomycetes</taxon>
        <taxon>Micromonosporales</taxon>
        <taxon>Micromonosporaceae</taxon>
        <taxon>Planosporangium</taxon>
    </lineage>
</organism>
<feature type="transmembrane region" description="Helical" evidence="2">
    <location>
        <begin position="424"/>
        <end position="446"/>
    </location>
</feature>
<dbReference type="RefSeq" id="WP_167923801.1">
    <property type="nucleotide sequence ID" value="NZ_JAATVY010000002.1"/>
</dbReference>
<feature type="transmembrane region" description="Helical" evidence="2">
    <location>
        <begin position="350"/>
        <end position="370"/>
    </location>
</feature>
<sequence length="540" mass="55884">MHPRWVFRLSFTAFFLISAAWALALPVNGTYDEKHHIVRAYAVAEGHWLPDGPASDGTPYGTEGFDVPASLLPGNLYCVVGAKARGSASCQVTVASREKVRTPSAAARYSPVYYLPVGLPLLVSPDRAGVVAARLVSALLGALLLAAALATAVRLGSRMLVAGVALVSTPLAMNLIGSVNPNGLEIAAGVLVFVTFSALLDGVASRRMLVLAGVAAALLLTVRQLGPVLFVVDVVACGLLAGRGRVAALWRSVPARWLLGGFVLAGLAVAGGWAVASGGNDQPPVPGHAIHGDIVRQIVSTRIPFYVKQIVGQFGYGEIVMSPYLVLLWYLLCLAVVVPALVWAGWRLRLVAAGLLAFCAVLLVALDLRYAPRSGWFAQGRYAMPTLAGVVLLAALAWQRGGLAGGPPDGPPAGRWGRLARSRWPVVALVGFTAPVHLYALARAMTRFSAGLDASLNPFAGSWRPVAGPAVPLAAAVVGLAVLVAVARSTALASSSFTTYRGGELAPGTVSGELNNGSVTPIGQTASRATKASTTDAGSH</sequence>
<feature type="transmembrane region" description="Helical" evidence="2">
    <location>
        <begin position="159"/>
        <end position="177"/>
    </location>
</feature>
<dbReference type="InterPro" id="IPR018674">
    <property type="entry name" value="DUF2142_membrane"/>
</dbReference>
<feature type="compositionally biased region" description="Polar residues" evidence="1">
    <location>
        <begin position="512"/>
        <end position="540"/>
    </location>
</feature>
<evidence type="ECO:0000313" key="4">
    <source>
        <dbReference type="EMBL" id="NJC68924.1"/>
    </source>
</evidence>
<proteinExistence type="predicted"/>
<reference evidence="4 5" key="1">
    <citation type="submission" date="2020-03" db="EMBL/GenBank/DDBJ databases">
        <title>WGS of the type strain of Planosporangium spp.</title>
        <authorList>
            <person name="Thawai C."/>
        </authorList>
    </citation>
    <scope>NUCLEOTIDE SEQUENCE [LARGE SCALE GENOMIC DNA]</scope>
    <source>
        <strain evidence="4 5">TBRC 5610</strain>
    </source>
</reference>
<feature type="transmembrane region" description="Helical" evidence="2">
    <location>
        <begin position="183"/>
        <end position="200"/>
    </location>
</feature>
<gene>
    <name evidence="4" type="ORF">HC031_04165</name>
</gene>
<feature type="transmembrane region" description="Helical" evidence="2">
    <location>
        <begin position="466"/>
        <end position="487"/>
    </location>
</feature>
<evidence type="ECO:0000256" key="3">
    <source>
        <dbReference type="SAM" id="SignalP"/>
    </source>
</evidence>
<dbReference type="EMBL" id="JAATVY010000002">
    <property type="protein sequence ID" value="NJC68924.1"/>
    <property type="molecule type" value="Genomic_DNA"/>
</dbReference>
<keyword evidence="2" id="KW-0472">Membrane</keyword>
<feature type="signal peptide" evidence="3">
    <location>
        <begin position="1"/>
        <end position="24"/>
    </location>
</feature>
<keyword evidence="3" id="KW-0732">Signal</keyword>
<comment type="caution">
    <text evidence="4">The sequence shown here is derived from an EMBL/GenBank/DDBJ whole genome shotgun (WGS) entry which is preliminary data.</text>
</comment>
<feature type="chain" id="PRO_5045382026" evidence="3">
    <location>
        <begin position="25"/>
        <end position="540"/>
    </location>
</feature>
<accession>A0ABX0XSE0</accession>
<keyword evidence="2" id="KW-1133">Transmembrane helix</keyword>
<keyword evidence="5" id="KW-1185">Reference proteome</keyword>